<evidence type="ECO:0000313" key="10">
    <source>
        <dbReference type="Proteomes" id="UP000272025"/>
    </source>
</evidence>
<gene>
    <name evidence="9" type="ORF">SODALDRAFT_340472</name>
</gene>
<dbReference type="OrthoDB" id="3039123at2759"/>
<dbReference type="Proteomes" id="UP000272025">
    <property type="component" value="Unassembled WGS sequence"/>
</dbReference>
<dbReference type="EMBL" id="ML119056">
    <property type="protein sequence ID" value="ROT38321.1"/>
    <property type="molecule type" value="Genomic_DNA"/>
</dbReference>
<evidence type="ECO:0000256" key="7">
    <source>
        <dbReference type="ARBA" id="ARBA00023157"/>
    </source>
</evidence>
<accession>A0A3N2PUZ4</accession>
<dbReference type="Gene3D" id="3.40.50.1820">
    <property type="entry name" value="alpha/beta hydrolase"/>
    <property type="match status" value="1"/>
</dbReference>
<evidence type="ECO:0000313" key="9">
    <source>
        <dbReference type="EMBL" id="ROT38321.1"/>
    </source>
</evidence>
<organism evidence="9 10">
    <name type="scientific">Sodiomyces alkalinus (strain CBS 110278 / VKM F-3762 / F11)</name>
    <name type="common">Alkaliphilic filamentous fungus</name>
    <dbReference type="NCBI Taxonomy" id="1314773"/>
    <lineage>
        <taxon>Eukaryota</taxon>
        <taxon>Fungi</taxon>
        <taxon>Dikarya</taxon>
        <taxon>Ascomycota</taxon>
        <taxon>Pezizomycotina</taxon>
        <taxon>Sordariomycetes</taxon>
        <taxon>Hypocreomycetidae</taxon>
        <taxon>Glomerellales</taxon>
        <taxon>Plectosphaerellaceae</taxon>
        <taxon>Sodiomyces</taxon>
    </lineage>
</organism>
<dbReference type="GO" id="GO:0030600">
    <property type="term" value="F:feruloyl esterase activity"/>
    <property type="evidence" value="ECO:0007669"/>
    <property type="project" value="UniProtKB-ARBA"/>
</dbReference>
<dbReference type="STRING" id="1314773.A0A3N2PUZ4"/>
<evidence type="ECO:0000256" key="3">
    <source>
        <dbReference type="ARBA" id="ARBA00022723"/>
    </source>
</evidence>
<keyword evidence="4" id="KW-0732">Signal</keyword>
<proteinExistence type="inferred from homology"/>
<dbReference type="SUPFAM" id="SSF53474">
    <property type="entry name" value="alpha/beta-Hydrolases"/>
    <property type="match status" value="1"/>
</dbReference>
<protein>
    <recommendedName>
        <fullName evidence="8">Carboxylic ester hydrolase</fullName>
        <ecNumber evidence="8">3.1.1.-</ecNumber>
    </recommendedName>
</protein>
<dbReference type="PANTHER" id="PTHR33938:SF8">
    <property type="entry name" value="CARBOXYLIC ESTER HYDROLASE"/>
    <property type="match status" value="1"/>
</dbReference>
<keyword evidence="6" id="KW-0106">Calcium</keyword>
<keyword evidence="3" id="KW-0479">Metal-binding</keyword>
<sequence>MTNTNTTKDQSSASCSPDTFSFPAIFGTELISITAQPLQYQEGSSSAFFPEGGLVQPEALDSVCNLTLTYTHPGQNDAVNTQVLLPGTPTWNHRLLTVGGGGYAVGYPDGDVMIAFASRGYTTATTDGGHAMNLFQAHPAEWALVSPGNHDQAQLLNWAYRAPIEAAKFGKLAAESYYGTRPKRTYWSGCSTGGRQGIAMAQKAPQEFDGILASCPATNVDRLVLSMYWPQQVMKNKDAYPPACELDGIQDAALAACDGLDGIEDGIIALPDHCDFHPSEVVGREVNCGDGTTRIISRDAADIVEAAWRGVVDDETGELRAEGMPVGARLTSFFSTARTTCDEESGECKGDPIWLVDPWVRFFLKRDPHFDMSSLTGSDYFALFEETPAEFRGLFGANTHDVPPSLGRFRKSGAKMITWHGVDDQTISVREGRAFYDAVVAWDAARGVDTKDYYRYFEVPGASHCSAPLGKPFPLHALDALVKWVEEGIVPEFLETVRLGVTEEESGPMMPACLYPELPLWEEGRGFICKTYKASGNEDKAQKRDEL</sequence>
<evidence type="ECO:0000256" key="4">
    <source>
        <dbReference type="ARBA" id="ARBA00022729"/>
    </source>
</evidence>
<dbReference type="GeneID" id="39581430"/>
<dbReference type="GO" id="GO:0046872">
    <property type="term" value="F:metal ion binding"/>
    <property type="evidence" value="ECO:0007669"/>
    <property type="project" value="UniProtKB-KW"/>
</dbReference>
<keyword evidence="2" id="KW-0719">Serine esterase</keyword>
<keyword evidence="10" id="KW-1185">Reference proteome</keyword>
<evidence type="ECO:0000256" key="6">
    <source>
        <dbReference type="ARBA" id="ARBA00022837"/>
    </source>
</evidence>
<comment type="similarity">
    <text evidence="1 8">Belongs to the tannase family.</text>
</comment>
<reference evidence="9 10" key="1">
    <citation type="journal article" date="2018" name="Mol. Ecol.">
        <title>The obligate alkalophilic soda-lake fungus Sodiomyces alkalinus has shifted to a protein diet.</title>
        <authorList>
            <person name="Grum-Grzhimaylo A.A."/>
            <person name="Falkoski D.L."/>
            <person name="van den Heuvel J."/>
            <person name="Valero-Jimenez C.A."/>
            <person name="Min B."/>
            <person name="Choi I.G."/>
            <person name="Lipzen A."/>
            <person name="Daum C.G."/>
            <person name="Aanen D.K."/>
            <person name="Tsang A."/>
            <person name="Henrissat B."/>
            <person name="Bilanenko E.N."/>
            <person name="de Vries R.P."/>
            <person name="van Kan J.A.L."/>
            <person name="Grigoriev I.V."/>
            <person name="Debets A.J.M."/>
        </authorList>
    </citation>
    <scope>NUCLEOTIDE SEQUENCE [LARGE SCALE GENOMIC DNA]</scope>
    <source>
        <strain evidence="9 10">F11</strain>
    </source>
</reference>
<keyword evidence="5 8" id="KW-0378">Hydrolase</keyword>
<keyword evidence="7" id="KW-1015">Disulfide bond</keyword>
<evidence type="ECO:0000256" key="5">
    <source>
        <dbReference type="ARBA" id="ARBA00022801"/>
    </source>
</evidence>
<dbReference type="RefSeq" id="XP_028466127.1">
    <property type="nucleotide sequence ID" value="XM_028612952.1"/>
</dbReference>
<evidence type="ECO:0000256" key="2">
    <source>
        <dbReference type="ARBA" id="ARBA00022487"/>
    </source>
</evidence>
<dbReference type="PANTHER" id="PTHR33938">
    <property type="entry name" value="FERULOYL ESTERASE B-RELATED"/>
    <property type="match status" value="1"/>
</dbReference>
<dbReference type="EC" id="3.1.1.-" evidence="8"/>
<evidence type="ECO:0000256" key="8">
    <source>
        <dbReference type="RuleBase" id="RU361238"/>
    </source>
</evidence>
<evidence type="ECO:0000256" key="1">
    <source>
        <dbReference type="ARBA" id="ARBA00006249"/>
    </source>
</evidence>
<dbReference type="InterPro" id="IPR011118">
    <property type="entry name" value="Tannase/feruloyl_esterase"/>
</dbReference>
<dbReference type="AlphaFoldDB" id="A0A3N2PUZ4"/>
<dbReference type="InterPro" id="IPR029058">
    <property type="entry name" value="AB_hydrolase_fold"/>
</dbReference>
<name>A0A3N2PUZ4_SODAK</name>
<dbReference type="Pfam" id="PF07519">
    <property type="entry name" value="Tannase"/>
    <property type="match status" value="1"/>
</dbReference>